<accession>A0A9Q2HFF2</accession>
<dbReference type="RefSeq" id="WP_375781554.1">
    <property type="nucleotide sequence ID" value="NZ_CBCRYX010000007.1"/>
</dbReference>
<sequence>MSSYMLDENLIQSMKDGYIEMSELNLIIAREGFHLECEVEQIYSQKLLNEYLNNNDKDGE</sequence>
<evidence type="ECO:0008006" key="3">
    <source>
        <dbReference type="Google" id="ProtNLM"/>
    </source>
</evidence>
<organism evidence="1 2">
    <name type="scientific">Nosocomiicoccus ampullae</name>
    <dbReference type="NCBI Taxonomy" id="489910"/>
    <lineage>
        <taxon>Bacteria</taxon>
        <taxon>Bacillati</taxon>
        <taxon>Bacillota</taxon>
        <taxon>Bacilli</taxon>
        <taxon>Bacillales</taxon>
        <taxon>Staphylococcaceae</taxon>
        <taxon>Nosocomiicoccus</taxon>
    </lineage>
</organism>
<dbReference type="Proteomes" id="UP000579136">
    <property type="component" value="Unassembled WGS sequence"/>
</dbReference>
<dbReference type="AlphaFoldDB" id="A0A9Q2HFF2"/>
<dbReference type="InterPro" id="IPR013321">
    <property type="entry name" value="Arc_rbn_hlx_hlx"/>
</dbReference>
<evidence type="ECO:0000313" key="1">
    <source>
        <dbReference type="EMBL" id="MBB5176078.1"/>
    </source>
</evidence>
<proteinExistence type="predicted"/>
<comment type="caution">
    <text evidence="1">The sequence shown here is derived from an EMBL/GenBank/DDBJ whole genome shotgun (WGS) entry which is preliminary data.</text>
</comment>
<dbReference type="Gene3D" id="1.10.1220.10">
    <property type="entry name" value="Met repressor-like"/>
    <property type="match status" value="1"/>
</dbReference>
<dbReference type="EMBL" id="JACHHF010000004">
    <property type="protein sequence ID" value="MBB5176078.1"/>
    <property type="molecule type" value="Genomic_DNA"/>
</dbReference>
<name>A0A9Q2HFF2_9STAP</name>
<keyword evidence="2" id="KW-1185">Reference proteome</keyword>
<protein>
    <recommendedName>
        <fullName evidence="3">Antitoxin MazE</fullName>
    </recommendedName>
</protein>
<reference evidence="1 2" key="1">
    <citation type="submission" date="2020-08" db="EMBL/GenBank/DDBJ databases">
        <title>Genomic Encyclopedia of Type Strains, Phase IV (KMG-IV): sequencing the most valuable type-strain genomes for metagenomic binning, comparative biology and taxonomic classification.</title>
        <authorList>
            <person name="Goeker M."/>
        </authorList>
    </citation>
    <scope>NUCLEOTIDE SEQUENCE [LARGE SCALE GENOMIC DNA]</scope>
    <source>
        <strain evidence="1 2">DSM 19163</strain>
    </source>
</reference>
<dbReference type="GO" id="GO:0006355">
    <property type="term" value="P:regulation of DNA-templated transcription"/>
    <property type="evidence" value="ECO:0007669"/>
    <property type="project" value="InterPro"/>
</dbReference>
<evidence type="ECO:0000313" key="2">
    <source>
        <dbReference type="Proteomes" id="UP000579136"/>
    </source>
</evidence>
<gene>
    <name evidence="1" type="ORF">HNQ45_000962</name>
</gene>